<dbReference type="GO" id="GO:0003700">
    <property type="term" value="F:DNA-binding transcription factor activity"/>
    <property type="evidence" value="ECO:0007669"/>
    <property type="project" value="InterPro"/>
</dbReference>
<dbReference type="AlphaFoldDB" id="A0A4Y9S0H0"/>
<dbReference type="GO" id="GO:0006950">
    <property type="term" value="P:response to stress"/>
    <property type="evidence" value="ECO:0007669"/>
    <property type="project" value="TreeGrafter"/>
</dbReference>
<comment type="caution">
    <text evidence="4">The sequence shown here is derived from an EMBL/GenBank/DDBJ whole genome shotgun (WGS) entry which is preliminary data.</text>
</comment>
<name>A0A4Y9S0H0_9CAUL</name>
<dbReference type="InterPro" id="IPR036388">
    <property type="entry name" value="WH-like_DNA-bd_sf"/>
</dbReference>
<dbReference type="PRINTS" id="PR00598">
    <property type="entry name" value="HTHMARR"/>
</dbReference>
<sequence length="174" mass="18422">MSDFPTAPTADAPVDPTASLVRSVRRIAQAIDVRSREIARLTGLTLPQLLVLQSIRALGEVSTSAISRDVSMSPPTVVAVLDKLEAKGMAVRYRSTIDRRVVHVRLTDAGRQALSTSPGLLGDGFISGLARLSLDDQAAMAMAVDRLATMMQVRTSPASEQDVDDGSAPQPISA</sequence>
<protein>
    <submittedName>
        <fullName evidence="4">MarR family transcriptional regulator</fullName>
    </submittedName>
</protein>
<evidence type="ECO:0000313" key="5">
    <source>
        <dbReference type="Proteomes" id="UP000298216"/>
    </source>
</evidence>
<gene>
    <name evidence="4" type="ORF">EGY25_06380</name>
    <name evidence="3" type="ORF">EGY25_07340</name>
</gene>
<dbReference type="Pfam" id="PF01047">
    <property type="entry name" value="MarR"/>
    <property type="match status" value="1"/>
</dbReference>
<dbReference type="SMART" id="SM00347">
    <property type="entry name" value="HTH_MARR"/>
    <property type="match status" value="1"/>
</dbReference>
<reference evidence="4 5" key="1">
    <citation type="submission" date="2019-03" db="EMBL/GenBank/DDBJ databases">
        <title>Draft genome of Brevundimonas sp. a heavy metal resistant soil bacteria.</title>
        <authorList>
            <person name="Soto J."/>
        </authorList>
    </citation>
    <scope>NUCLEOTIDE SEQUENCE [LARGE SCALE GENOMIC DNA]</scope>
    <source>
        <strain evidence="4 5">B-10</strain>
    </source>
</reference>
<feature type="region of interest" description="Disordered" evidence="1">
    <location>
        <begin position="153"/>
        <end position="174"/>
    </location>
</feature>
<dbReference type="EMBL" id="SPVH01000005">
    <property type="protein sequence ID" value="TFW13429.1"/>
    <property type="molecule type" value="Genomic_DNA"/>
</dbReference>
<organism evidence="4 5">
    <name type="scientific">Brevundimonas intermedia</name>
    <dbReference type="NCBI Taxonomy" id="74315"/>
    <lineage>
        <taxon>Bacteria</taxon>
        <taxon>Pseudomonadati</taxon>
        <taxon>Pseudomonadota</taxon>
        <taxon>Alphaproteobacteria</taxon>
        <taxon>Caulobacterales</taxon>
        <taxon>Caulobacteraceae</taxon>
        <taxon>Brevundimonas</taxon>
    </lineage>
</organism>
<dbReference type="Proteomes" id="UP000298216">
    <property type="component" value="Unassembled WGS sequence"/>
</dbReference>
<dbReference type="EMBL" id="SPVH01000006">
    <property type="protein sequence ID" value="TFW11870.1"/>
    <property type="molecule type" value="Genomic_DNA"/>
</dbReference>
<dbReference type="PANTHER" id="PTHR33164:SF89">
    <property type="entry name" value="MARR FAMILY REGULATORY PROTEIN"/>
    <property type="match status" value="1"/>
</dbReference>
<evidence type="ECO:0000256" key="1">
    <source>
        <dbReference type="SAM" id="MobiDB-lite"/>
    </source>
</evidence>
<dbReference type="RefSeq" id="WP_135194200.1">
    <property type="nucleotide sequence ID" value="NZ_SPVH01000005.1"/>
</dbReference>
<dbReference type="PANTHER" id="PTHR33164">
    <property type="entry name" value="TRANSCRIPTIONAL REGULATOR, MARR FAMILY"/>
    <property type="match status" value="1"/>
</dbReference>
<proteinExistence type="predicted"/>
<evidence type="ECO:0000259" key="2">
    <source>
        <dbReference type="PROSITE" id="PS50995"/>
    </source>
</evidence>
<dbReference type="SUPFAM" id="SSF46785">
    <property type="entry name" value="Winged helix' DNA-binding domain"/>
    <property type="match status" value="1"/>
</dbReference>
<dbReference type="OrthoDB" id="8447118at2"/>
<evidence type="ECO:0000313" key="3">
    <source>
        <dbReference type="EMBL" id="TFW11870.1"/>
    </source>
</evidence>
<dbReference type="InterPro" id="IPR036390">
    <property type="entry name" value="WH_DNA-bd_sf"/>
</dbReference>
<dbReference type="InterPro" id="IPR000835">
    <property type="entry name" value="HTH_MarR-typ"/>
</dbReference>
<keyword evidence="5" id="KW-1185">Reference proteome</keyword>
<dbReference type="Gene3D" id="1.10.10.10">
    <property type="entry name" value="Winged helix-like DNA-binding domain superfamily/Winged helix DNA-binding domain"/>
    <property type="match status" value="1"/>
</dbReference>
<dbReference type="PROSITE" id="PS50995">
    <property type="entry name" value="HTH_MARR_2"/>
    <property type="match status" value="1"/>
</dbReference>
<dbReference type="InterPro" id="IPR039422">
    <property type="entry name" value="MarR/SlyA-like"/>
</dbReference>
<feature type="domain" description="HTH marR-type" evidence="2">
    <location>
        <begin position="17"/>
        <end position="149"/>
    </location>
</feature>
<accession>A0A4Y9S0H0</accession>
<evidence type="ECO:0000313" key="4">
    <source>
        <dbReference type="EMBL" id="TFW13429.1"/>
    </source>
</evidence>